<evidence type="ECO:0000256" key="3">
    <source>
        <dbReference type="ARBA" id="ARBA00012438"/>
    </source>
</evidence>
<dbReference type="EC" id="2.7.13.3" evidence="3"/>
<feature type="transmembrane region" description="Helical" evidence="11">
    <location>
        <begin position="155"/>
        <end position="177"/>
    </location>
</feature>
<dbReference type="InterPro" id="IPR003660">
    <property type="entry name" value="HAMP_dom"/>
</dbReference>
<evidence type="ECO:0000256" key="5">
    <source>
        <dbReference type="ARBA" id="ARBA00022679"/>
    </source>
</evidence>
<dbReference type="InterPro" id="IPR036097">
    <property type="entry name" value="HisK_dim/P_sf"/>
</dbReference>
<evidence type="ECO:0000259" key="13">
    <source>
        <dbReference type="PROSITE" id="PS50109"/>
    </source>
</evidence>
<evidence type="ECO:0000256" key="10">
    <source>
        <dbReference type="ARBA" id="ARBA00023136"/>
    </source>
</evidence>
<evidence type="ECO:0000256" key="9">
    <source>
        <dbReference type="ARBA" id="ARBA00023012"/>
    </source>
</evidence>
<dbReference type="RefSeq" id="WP_259628758.1">
    <property type="nucleotide sequence ID" value="NZ_JANYMP010000031.1"/>
</dbReference>
<dbReference type="SUPFAM" id="SSF158472">
    <property type="entry name" value="HAMP domain-like"/>
    <property type="match status" value="1"/>
</dbReference>
<dbReference type="InterPro" id="IPR036890">
    <property type="entry name" value="HATPase_C_sf"/>
</dbReference>
<dbReference type="Gene3D" id="6.10.340.10">
    <property type="match status" value="1"/>
</dbReference>
<dbReference type="PROSITE" id="PS50885">
    <property type="entry name" value="HAMP"/>
    <property type="match status" value="1"/>
</dbReference>
<dbReference type="SMART" id="SM00304">
    <property type="entry name" value="HAMP"/>
    <property type="match status" value="1"/>
</dbReference>
<dbReference type="PANTHER" id="PTHR45436:SF5">
    <property type="entry name" value="SENSOR HISTIDINE KINASE TRCS"/>
    <property type="match status" value="1"/>
</dbReference>
<dbReference type="SUPFAM" id="SSF55874">
    <property type="entry name" value="ATPase domain of HSP90 chaperone/DNA topoisomerase II/histidine kinase"/>
    <property type="match status" value="1"/>
</dbReference>
<dbReference type="SUPFAM" id="SSF47384">
    <property type="entry name" value="Homodimeric domain of signal transducing histidine kinase"/>
    <property type="match status" value="1"/>
</dbReference>
<keyword evidence="7 15" id="KW-0418">Kinase</keyword>
<keyword evidence="9" id="KW-0902">Two-component regulatory system</keyword>
<dbReference type="InterPro" id="IPR003661">
    <property type="entry name" value="HisK_dim/P_dom"/>
</dbReference>
<proteinExistence type="predicted"/>
<feature type="signal peptide" evidence="12">
    <location>
        <begin position="1"/>
        <end position="21"/>
    </location>
</feature>
<evidence type="ECO:0000256" key="1">
    <source>
        <dbReference type="ARBA" id="ARBA00000085"/>
    </source>
</evidence>
<evidence type="ECO:0000259" key="14">
    <source>
        <dbReference type="PROSITE" id="PS50885"/>
    </source>
</evidence>
<keyword evidence="6 11" id="KW-0812">Transmembrane</keyword>
<evidence type="ECO:0000256" key="8">
    <source>
        <dbReference type="ARBA" id="ARBA00022989"/>
    </source>
</evidence>
<protein>
    <recommendedName>
        <fullName evidence="3">histidine kinase</fullName>
        <ecNumber evidence="3">2.7.13.3</ecNumber>
    </recommendedName>
</protein>
<comment type="catalytic activity">
    <reaction evidence="1">
        <text>ATP + protein L-histidine = ADP + protein N-phospho-L-histidine.</text>
        <dbReference type="EC" id="2.7.13.3"/>
    </reaction>
</comment>
<dbReference type="InterPro" id="IPR005467">
    <property type="entry name" value="His_kinase_dom"/>
</dbReference>
<dbReference type="InterPro" id="IPR050428">
    <property type="entry name" value="TCS_sensor_his_kinase"/>
</dbReference>
<evidence type="ECO:0000256" key="12">
    <source>
        <dbReference type="SAM" id="SignalP"/>
    </source>
</evidence>
<keyword evidence="4" id="KW-0597">Phosphoprotein</keyword>
<evidence type="ECO:0000256" key="7">
    <source>
        <dbReference type="ARBA" id="ARBA00022777"/>
    </source>
</evidence>
<organism evidence="15 16">
    <name type="scientific">Umezawaea endophytica</name>
    <dbReference type="NCBI Taxonomy" id="1654476"/>
    <lineage>
        <taxon>Bacteria</taxon>
        <taxon>Bacillati</taxon>
        <taxon>Actinomycetota</taxon>
        <taxon>Actinomycetes</taxon>
        <taxon>Pseudonocardiales</taxon>
        <taxon>Pseudonocardiaceae</taxon>
        <taxon>Umezawaea</taxon>
    </lineage>
</organism>
<feature type="chain" id="PRO_5040762652" description="histidine kinase" evidence="12">
    <location>
        <begin position="22"/>
        <end position="447"/>
    </location>
</feature>
<feature type="domain" description="Histidine kinase" evidence="13">
    <location>
        <begin position="240"/>
        <end position="445"/>
    </location>
</feature>
<dbReference type="InterPro" id="IPR003594">
    <property type="entry name" value="HATPase_dom"/>
</dbReference>
<evidence type="ECO:0000313" key="15">
    <source>
        <dbReference type="EMBL" id="MCS7483298.1"/>
    </source>
</evidence>
<dbReference type="Pfam" id="PF00512">
    <property type="entry name" value="HisKA"/>
    <property type="match status" value="1"/>
</dbReference>
<sequence length="447" mass="46561">MRRRLLIVLLLFSATAVTAFALPLLESTAAERTQRFTISRTADVDRFAALATGDREALTAEITAYTALYDEPVLVIDVQRQVVARSGDVSPDDPALAAAVDAALRNQPAAAVPTVRPWTSGPVVFARPVGTGTSVAGVVVLRASTGRAASDVTVGWVWVLAGALAAALGCVLLALVVSRWLLRPLAELEGGVRAVAAGQQRAHVPGSSGPKELRALSESFNRMSDAVSEAADQQRRLIADTSHQLRNPLAALRLRMDVLSAQVGPDGTYRAAVAEVERLESLLDGLLALATAESTATEAAAGGREPALADLGAVVSDRADFWSAEAEVPSGLAILVRCPESDVAQVLDVLLDNATKYGGGGRVTTGADRSGGTAWLEVVDHGPGLSQEDLAHATTRFWRGDTTPRGTGLGLAIADRVATARGGALELSAVTPHGLRARLTLPLEPPL</sequence>
<keyword evidence="16" id="KW-1185">Reference proteome</keyword>
<evidence type="ECO:0000313" key="16">
    <source>
        <dbReference type="Proteomes" id="UP001141259"/>
    </source>
</evidence>
<dbReference type="Pfam" id="PF00672">
    <property type="entry name" value="HAMP"/>
    <property type="match status" value="1"/>
</dbReference>
<name>A0A9X3A6E4_9PSEU</name>
<keyword evidence="8 11" id="KW-1133">Transmembrane helix</keyword>
<dbReference type="CDD" id="cd06225">
    <property type="entry name" value="HAMP"/>
    <property type="match status" value="1"/>
</dbReference>
<feature type="domain" description="HAMP" evidence="14">
    <location>
        <begin position="179"/>
        <end position="232"/>
    </location>
</feature>
<keyword evidence="12" id="KW-0732">Signal</keyword>
<comment type="caution">
    <text evidence="15">The sequence shown here is derived from an EMBL/GenBank/DDBJ whole genome shotgun (WGS) entry which is preliminary data.</text>
</comment>
<dbReference type="GO" id="GO:0005886">
    <property type="term" value="C:plasma membrane"/>
    <property type="evidence" value="ECO:0007669"/>
    <property type="project" value="UniProtKB-SubCell"/>
</dbReference>
<comment type="subcellular location">
    <subcellularLocation>
        <location evidence="2">Cell membrane</location>
    </subcellularLocation>
</comment>
<evidence type="ECO:0000256" key="6">
    <source>
        <dbReference type="ARBA" id="ARBA00022692"/>
    </source>
</evidence>
<reference evidence="15" key="1">
    <citation type="submission" date="2022-08" db="EMBL/GenBank/DDBJ databases">
        <authorList>
            <person name="Tistechok S."/>
            <person name="Samborskyy M."/>
            <person name="Roman I."/>
        </authorList>
    </citation>
    <scope>NUCLEOTIDE SEQUENCE</scope>
    <source>
        <strain evidence="15">DSM 103496</strain>
    </source>
</reference>
<evidence type="ECO:0000256" key="2">
    <source>
        <dbReference type="ARBA" id="ARBA00004236"/>
    </source>
</evidence>
<accession>A0A9X3A6E4</accession>
<dbReference type="PANTHER" id="PTHR45436">
    <property type="entry name" value="SENSOR HISTIDINE KINASE YKOH"/>
    <property type="match status" value="1"/>
</dbReference>
<keyword evidence="10 11" id="KW-0472">Membrane</keyword>
<dbReference type="PROSITE" id="PS50109">
    <property type="entry name" value="HIS_KIN"/>
    <property type="match status" value="1"/>
</dbReference>
<dbReference type="GO" id="GO:0000155">
    <property type="term" value="F:phosphorelay sensor kinase activity"/>
    <property type="evidence" value="ECO:0007669"/>
    <property type="project" value="InterPro"/>
</dbReference>
<dbReference type="EMBL" id="JANYMP010000031">
    <property type="protein sequence ID" value="MCS7483298.1"/>
    <property type="molecule type" value="Genomic_DNA"/>
</dbReference>
<dbReference type="InterPro" id="IPR004358">
    <property type="entry name" value="Sig_transdc_His_kin-like_C"/>
</dbReference>
<gene>
    <name evidence="15" type="ORF">NZH93_41180</name>
</gene>
<dbReference type="CDD" id="cd00082">
    <property type="entry name" value="HisKA"/>
    <property type="match status" value="1"/>
</dbReference>
<dbReference type="Gene3D" id="3.30.565.10">
    <property type="entry name" value="Histidine kinase-like ATPase, C-terminal domain"/>
    <property type="match status" value="1"/>
</dbReference>
<dbReference type="Gene3D" id="1.10.287.130">
    <property type="match status" value="1"/>
</dbReference>
<dbReference type="SMART" id="SM00388">
    <property type="entry name" value="HisKA"/>
    <property type="match status" value="1"/>
</dbReference>
<dbReference type="SMART" id="SM00387">
    <property type="entry name" value="HATPase_c"/>
    <property type="match status" value="1"/>
</dbReference>
<evidence type="ECO:0000256" key="11">
    <source>
        <dbReference type="SAM" id="Phobius"/>
    </source>
</evidence>
<keyword evidence="5" id="KW-0808">Transferase</keyword>
<dbReference type="PRINTS" id="PR00344">
    <property type="entry name" value="BCTRLSENSOR"/>
</dbReference>
<dbReference type="AlphaFoldDB" id="A0A9X3A6E4"/>
<dbReference type="Pfam" id="PF02518">
    <property type="entry name" value="HATPase_c"/>
    <property type="match status" value="1"/>
</dbReference>
<dbReference type="Proteomes" id="UP001141259">
    <property type="component" value="Unassembled WGS sequence"/>
</dbReference>
<evidence type="ECO:0000256" key="4">
    <source>
        <dbReference type="ARBA" id="ARBA00022553"/>
    </source>
</evidence>